<protein>
    <submittedName>
        <fullName evidence="1">Uncharacterized protein</fullName>
    </submittedName>
</protein>
<organism evidence="1 2">
    <name type="scientific">Clytia hemisphaerica</name>
    <dbReference type="NCBI Taxonomy" id="252671"/>
    <lineage>
        <taxon>Eukaryota</taxon>
        <taxon>Metazoa</taxon>
        <taxon>Cnidaria</taxon>
        <taxon>Hydrozoa</taxon>
        <taxon>Hydroidolina</taxon>
        <taxon>Leptothecata</taxon>
        <taxon>Obeliida</taxon>
        <taxon>Clytiidae</taxon>
        <taxon>Clytia</taxon>
    </lineage>
</organism>
<dbReference type="OrthoDB" id="5965030at2759"/>
<evidence type="ECO:0000313" key="2">
    <source>
        <dbReference type="Proteomes" id="UP000594262"/>
    </source>
</evidence>
<dbReference type="InterPro" id="IPR027886">
    <property type="entry name" value="SPMIP4"/>
</dbReference>
<proteinExistence type="predicted"/>
<dbReference type="PANTHER" id="PTHR31393:SF2">
    <property type="entry name" value="CHROMOSOME 7 OPEN READING FRAME 31"/>
    <property type="match status" value="1"/>
</dbReference>
<dbReference type="Pfam" id="PF15093">
    <property type="entry name" value="SPMIP4-like"/>
    <property type="match status" value="1"/>
</dbReference>
<dbReference type="GeneID" id="136804001"/>
<evidence type="ECO:0000313" key="1">
    <source>
        <dbReference type="EnsemblMetazoa" id="CLYHEMP009696.1"/>
    </source>
</evidence>
<keyword evidence="2" id="KW-1185">Reference proteome</keyword>
<sequence length="433" mass="50050">MSPPTTTIAATRCAPIQPPIHCKRPVIEQPISPTFISTNLITPGRFKRETLPTIGYHAKSGREQKLWGQDTKQTIKEELAYSNFKPSHLVNGPDDCKVVVSHRHLGNRIDNLDTSQQPYSVTGLMLSKCRYSDQIVPKPFQSAEVHEKYICEPYPREFCNKYQSHRCKFQLFPTNGVDLIDAETTSIKYPTQFKLQEKTKQALTNLHQCHQGTTTYNQAHEHEQIKLKPNKHKQRHNVRIKICVRTCKLCGLKINDSQPYNKDKEKKSISKKKGIVPKAYWPPGELNISNNQLNYPMLKLPKYCLRPQFIDHKDFKESEAKDEGFCRCKGKVPIMVSTIMVKPSSENFEKKMKSERILKRRKTPHPGKFINSEDTINPPVGKISESQYERGFKTDAHHRFLKDYKEIIPNLSDAVQTGRKHDFFGWNVNFFRG</sequence>
<dbReference type="AlphaFoldDB" id="A0A7M5UEU4"/>
<name>A0A7M5UEU4_9CNID</name>
<dbReference type="EnsemblMetazoa" id="CLYHEMT009696.1">
    <property type="protein sequence ID" value="CLYHEMP009696.1"/>
    <property type="gene ID" value="CLYHEMG009696"/>
</dbReference>
<dbReference type="RefSeq" id="XP_066916840.1">
    <property type="nucleotide sequence ID" value="XM_067060739.1"/>
</dbReference>
<accession>A0A7M5UEU4</accession>
<dbReference type="PANTHER" id="PTHR31393">
    <property type="entry name" value="C5ORF31"/>
    <property type="match status" value="1"/>
</dbReference>
<dbReference type="GO" id="GO:0005813">
    <property type="term" value="C:centrosome"/>
    <property type="evidence" value="ECO:0007669"/>
    <property type="project" value="TreeGrafter"/>
</dbReference>
<dbReference type="Proteomes" id="UP000594262">
    <property type="component" value="Unplaced"/>
</dbReference>
<reference evidence="1" key="1">
    <citation type="submission" date="2021-01" db="UniProtKB">
        <authorList>
            <consortium name="EnsemblMetazoa"/>
        </authorList>
    </citation>
    <scope>IDENTIFICATION</scope>
</reference>